<accession>A0A4Y5Z076</accession>
<dbReference type="KEGG" id="lpy:FIV34_04755"/>
<dbReference type="EMBL" id="CP041046">
    <property type="protein sequence ID" value="QDE38561.1"/>
    <property type="molecule type" value="Genomic_DNA"/>
</dbReference>
<dbReference type="Pfam" id="PF11737">
    <property type="entry name" value="DUF3300"/>
    <property type="match status" value="1"/>
</dbReference>
<evidence type="ECO:0000256" key="1">
    <source>
        <dbReference type="SAM" id="MobiDB-lite"/>
    </source>
</evidence>
<evidence type="ECO:0000256" key="2">
    <source>
        <dbReference type="SAM" id="SignalP"/>
    </source>
</evidence>
<keyword evidence="4" id="KW-1185">Reference proteome</keyword>
<organism evidence="3 4">
    <name type="scientific">Luteibacter pinisoli</name>
    <dbReference type="NCBI Taxonomy" id="2589080"/>
    <lineage>
        <taxon>Bacteria</taxon>
        <taxon>Pseudomonadati</taxon>
        <taxon>Pseudomonadota</taxon>
        <taxon>Gammaproteobacteria</taxon>
        <taxon>Lysobacterales</taxon>
        <taxon>Rhodanobacteraceae</taxon>
        <taxon>Luteibacter</taxon>
    </lineage>
</organism>
<feature type="compositionally biased region" description="Low complexity" evidence="1">
    <location>
        <begin position="465"/>
        <end position="506"/>
    </location>
</feature>
<feature type="chain" id="PRO_5021490923" evidence="2">
    <location>
        <begin position="24"/>
        <end position="593"/>
    </location>
</feature>
<sequence>MSRALYDVSFKTLLAMAIVTALAACNREPPAQAADTPAPAASAAPAIAAAPYQRPTADQLYALVAPIALFPDNLVAQTLAASTHPDQVDDARQFVQGHRDLTGGALLDAADTQPWDPSVKSLVAFPAVLDQMANNGEWTDALGQAYANQPSDVMNAIQVMRSRAQAHGNLKTNAKQTVQVVDRGAPVSQTVVEEDEIVGPPAQTIEIAPADSGVVYVPEYDPDQVYGGPVYSTVYETRYVEPDYGYRDAAVAGVVAFGAGILVGELFAHHEHHDRPYGWDSWHTSWGGRRDGGRPAVVYDNHPYVVNRTVVNNRFVDRSVHIDNRHDFNNVNMRPGAPPREAAAPRPAQPDFAHMQRPTFAPAMTHPTAPNARPALPPPQANDPRAAAFQRDHGMGRNPAQAGAPGVPGAPVQGRPEQGPRPGMDIAHTNPNAAPHPTPHAPTFSRPGADTPRGQPFAPRESQQAHAMPAPAAAPAVRNEPQRATPQQAQAPRAEPQPQRAQPQRMEQPRPQPQRFEPRQPEQARVEAPQRDAPRPEPQQHFQQAPREMPREMPRPQPPREEPRPQPQQQHHEQARPAPQQQPHHDDHKKHDN</sequence>
<feature type="compositionally biased region" description="Basic and acidic residues" evidence="1">
    <location>
        <begin position="548"/>
        <end position="575"/>
    </location>
</feature>
<dbReference type="PANTHER" id="PTHR40269">
    <property type="entry name" value="OUTER MEMBRANE PROTEIN-RELATED"/>
    <property type="match status" value="1"/>
</dbReference>
<dbReference type="PANTHER" id="PTHR40269:SF1">
    <property type="entry name" value="OUTER MEMBRANE PROTEIN"/>
    <property type="match status" value="1"/>
</dbReference>
<protein>
    <submittedName>
        <fullName evidence="3">DUF3300 domain-containing protein</fullName>
    </submittedName>
</protein>
<dbReference type="OrthoDB" id="197257at2"/>
<keyword evidence="2" id="KW-0732">Signal</keyword>
<feature type="compositionally biased region" description="Basic and acidic residues" evidence="1">
    <location>
        <begin position="583"/>
        <end position="593"/>
    </location>
</feature>
<dbReference type="Proteomes" id="UP000316093">
    <property type="component" value="Chromosome"/>
</dbReference>
<feature type="compositionally biased region" description="Basic and acidic residues" evidence="1">
    <location>
        <begin position="516"/>
        <end position="535"/>
    </location>
</feature>
<reference evidence="3 4" key="1">
    <citation type="submission" date="2019-06" db="EMBL/GenBank/DDBJ databases">
        <title>A complete genome sequence for Luteibacter pinisoli MAH-14.</title>
        <authorList>
            <person name="Baltrus D.A."/>
        </authorList>
    </citation>
    <scope>NUCLEOTIDE SEQUENCE [LARGE SCALE GENOMIC DNA]</scope>
    <source>
        <strain evidence="3 4">MAH-14</strain>
    </source>
</reference>
<name>A0A4Y5Z076_9GAMM</name>
<dbReference type="RefSeq" id="WP_139980193.1">
    <property type="nucleotide sequence ID" value="NZ_CP041046.1"/>
</dbReference>
<evidence type="ECO:0000313" key="4">
    <source>
        <dbReference type="Proteomes" id="UP000316093"/>
    </source>
</evidence>
<proteinExistence type="predicted"/>
<gene>
    <name evidence="3" type="ORF">FIV34_04755</name>
</gene>
<feature type="signal peptide" evidence="2">
    <location>
        <begin position="1"/>
        <end position="23"/>
    </location>
</feature>
<feature type="region of interest" description="Disordered" evidence="1">
    <location>
        <begin position="326"/>
        <end position="593"/>
    </location>
</feature>
<feature type="compositionally biased region" description="Low complexity" evidence="1">
    <location>
        <begin position="399"/>
        <end position="414"/>
    </location>
</feature>
<dbReference type="InterPro" id="IPR021728">
    <property type="entry name" value="DUF3300"/>
</dbReference>
<dbReference type="PROSITE" id="PS51257">
    <property type="entry name" value="PROKAR_LIPOPROTEIN"/>
    <property type="match status" value="1"/>
</dbReference>
<dbReference type="AlphaFoldDB" id="A0A4Y5Z076"/>
<evidence type="ECO:0000313" key="3">
    <source>
        <dbReference type="EMBL" id="QDE38561.1"/>
    </source>
</evidence>